<keyword evidence="4" id="KW-0472">Membrane</keyword>
<dbReference type="EMBL" id="JACXYU010000008">
    <property type="protein sequence ID" value="MBD3933246.1"/>
    <property type="molecule type" value="Genomic_DNA"/>
</dbReference>
<dbReference type="Gene3D" id="1.10.10.1320">
    <property type="entry name" value="Anti-sigma factor, zinc-finger domain"/>
    <property type="match status" value="1"/>
</dbReference>
<keyword evidence="1" id="KW-0805">Transcription regulation</keyword>
<keyword evidence="4" id="KW-0812">Transmembrane</keyword>
<feature type="region of interest" description="Disordered" evidence="3">
    <location>
        <begin position="82"/>
        <end position="131"/>
    </location>
</feature>
<evidence type="ECO:0000256" key="2">
    <source>
        <dbReference type="ARBA" id="ARBA00023163"/>
    </source>
</evidence>
<evidence type="ECO:0000256" key="4">
    <source>
        <dbReference type="SAM" id="Phobius"/>
    </source>
</evidence>
<dbReference type="InterPro" id="IPR041916">
    <property type="entry name" value="Anti_sigma_zinc_sf"/>
</dbReference>
<sequence length="301" mass="31569">MTASFSTPDRNDHPEVEDIADLAEGLLAPEHAVQVRAHLQQCRPCAEVRDTLAAVQGGLRELNVPEPMPEDVIARIEAALSSEAAQPPRPPVRSPKPSADPGAHVSRETRRPSGTSGAATGPGRPRTRRRAWADRRTALLSTAGALAVAALGGVLVSGVLTSDSTNDPPSVAQPQEEAAGDERLEDQVRALLTAPTTSPGTRPEQDPKTPEGPSAQGDPNLPFTTETAPAVPPCVERAVGRVEQPLALGEESYQGTAAYLVVLPHPGDAGRVDAYVVDASCVTQAPQGEGRQLAFRTVERS</sequence>
<feature type="transmembrane region" description="Helical" evidence="4">
    <location>
        <begin position="138"/>
        <end position="160"/>
    </location>
</feature>
<accession>A0A927F2R4</accession>
<dbReference type="AlphaFoldDB" id="A0A927F2R4"/>
<feature type="domain" description="Putative zinc-finger" evidence="5">
    <location>
        <begin position="17"/>
        <end position="46"/>
    </location>
</feature>
<keyword evidence="7" id="KW-1185">Reference proteome</keyword>
<protein>
    <submittedName>
        <fullName evidence="6">Zf-HC2 domain-containing protein</fullName>
    </submittedName>
</protein>
<evidence type="ECO:0000313" key="7">
    <source>
        <dbReference type="Proteomes" id="UP000632289"/>
    </source>
</evidence>
<keyword evidence="4" id="KW-1133">Transmembrane helix</keyword>
<name>A0A927F2R4_9ACTN</name>
<feature type="region of interest" description="Disordered" evidence="3">
    <location>
        <begin position="162"/>
        <end position="228"/>
    </location>
</feature>
<organism evidence="6 7">
    <name type="scientific">Streptomyces chumphonensis</name>
    <dbReference type="NCBI Taxonomy" id="1214925"/>
    <lineage>
        <taxon>Bacteria</taxon>
        <taxon>Bacillati</taxon>
        <taxon>Actinomycetota</taxon>
        <taxon>Actinomycetes</taxon>
        <taxon>Kitasatosporales</taxon>
        <taxon>Streptomycetaceae</taxon>
        <taxon>Streptomyces</taxon>
    </lineage>
</organism>
<proteinExistence type="predicted"/>
<evidence type="ECO:0000256" key="3">
    <source>
        <dbReference type="SAM" id="MobiDB-lite"/>
    </source>
</evidence>
<evidence type="ECO:0000259" key="5">
    <source>
        <dbReference type="Pfam" id="PF13490"/>
    </source>
</evidence>
<keyword evidence="2" id="KW-0804">Transcription</keyword>
<reference evidence="6" key="1">
    <citation type="submission" date="2020-09" db="EMBL/GenBank/DDBJ databases">
        <title>Secondary metabolite and genome analysis of marine Streptomyces chumphonensis KK1-2T.</title>
        <authorList>
            <person name="Phongsopitanun W."/>
            <person name="Kanchanasin P."/>
            <person name="Pittayakhajonwut P."/>
            <person name="Suwanborirux K."/>
            <person name="Tanasupawat S."/>
        </authorList>
    </citation>
    <scope>NUCLEOTIDE SEQUENCE</scope>
    <source>
        <strain evidence="6">KK1-2</strain>
    </source>
</reference>
<dbReference type="RefSeq" id="WP_191210528.1">
    <property type="nucleotide sequence ID" value="NZ_BAABKL010000003.1"/>
</dbReference>
<gene>
    <name evidence="6" type="ORF">IF129_17020</name>
</gene>
<evidence type="ECO:0000313" key="6">
    <source>
        <dbReference type="EMBL" id="MBD3933246.1"/>
    </source>
</evidence>
<dbReference type="InterPro" id="IPR027383">
    <property type="entry name" value="Znf_put"/>
</dbReference>
<dbReference type="Pfam" id="PF13490">
    <property type="entry name" value="zf-HC2"/>
    <property type="match status" value="1"/>
</dbReference>
<comment type="caution">
    <text evidence="6">The sequence shown here is derived from an EMBL/GenBank/DDBJ whole genome shotgun (WGS) entry which is preliminary data.</text>
</comment>
<dbReference type="Proteomes" id="UP000632289">
    <property type="component" value="Unassembled WGS sequence"/>
</dbReference>
<evidence type="ECO:0000256" key="1">
    <source>
        <dbReference type="ARBA" id="ARBA00023015"/>
    </source>
</evidence>